<dbReference type="Pfam" id="PF04340">
    <property type="entry name" value="DUF484"/>
    <property type="match status" value="1"/>
</dbReference>
<dbReference type="InterPro" id="IPR007435">
    <property type="entry name" value="DUF484"/>
</dbReference>
<evidence type="ECO:0000313" key="1">
    <source>
        <dbReference type="EMBL" id="GBG13796.1"/>
    </source>
</evidence>
<accession>A0A2R5F683</accession>
<dbReference type="EMBL" id="BDOQ01000003">
    <property type="protein sequence ID" value="GBG13796.1"/>
    <property type="molecule type" value="Genomic_DNA"/>
</dbReference>
<dbReference type="PANTHER" id="PTHR38765">
    <property type="entry name" value="DUF484 DOMAIN-CONTAINING PROTEIN"/>
    <property type="match status" value="1"/>
</dbReference>
<dbReference type="Proteomes" id="UP000245081">
    <property type="component" value="Unassembled WGS sequence"/>
</dbReference>
<organism evidence="1 2">
    <name type="scientific">Novimethylophilus kurashikiensis</name>
    <dbReference type="NCBI Taxonomy" id="1825523"/>
    <lineage>
        <taxon>Bacteria</taxon>
        <taxon>Pseudomonadati</taxon>
        <taxon>Pseudomonadota</taxon>
        <taxon>Betaproteobacteria</taxon>
        <taxon>Nitrosomonadales</taxon>
        <taxon>Methylophilaceae</taxon>
        <taxon>Novimethylophilus</taxon>
    </lineage>
</organism>
<dbReference type="RefSeq" id="WP_181376182.1">
    <property type="nucleotide sequence ID" value="NZ_BDOQ01000003.1"/>
</dbReference>
<dbReference type="PANTHER" id="PTHR38765:SF1">
    <property type="entry name" value="DUF484 DOMAIN-CONTAINING PROTEIN"/>
    <property type="match status" value="1"/>
</dbReference>
<sequence length="220" mass="24826">MELNDQDIVQFLRADPQFFSRNGFLLSEIVLPSQHGGVAVSLVERQQVALRDKIRVLESKLHELIQFGEENDAIGERVHRLSLGLLSARNFEALASMVTHNLSEDFKVPHVAMRLWAAPQDQTDADNAEFNDVSAEIRDWANTLSTPYCGHRPGLDISNWFDEVNAPLKSFAMVALRGESAFGLLVMASEDEHRFYPEMGTLYLKRIGELVSVALLRYIL</sequence>
<dbReference type="Gene3D" id="3.30.450.40">
    <property type="match status" value="1"/>
</dbReference>
<comment type="caution">
    <text evidence="1">The sequence shown here is derived from an EMBL/GenBank/DDBJ whole genome shotgun (WGS) entry which is preliminary data.</text>
</comment>
<dbReference type="AlphaFoldDB" id="A0A2R5F683"/>
<evidence type="ECO:0000313" key="2">
    <source>
        <dbReference type="Proteomes" id="UP000245081"/>
    </source>
</evidence>
<evidence type="ECO:0008006" key="3">
    <source>
        <dbReference type="Google" id="ProtNLM"/>
    </source>
</evidence>
<keyword evidence="2" id="KW-1185">Reference proteome</keyword>
<name>A0A2R5F683_9PROT</name>
<proteinExistence type="predicted"/>
<protein>
    <recommendedName>
        <fullName evidence="3">DUF484 family protein</fullName>
    </recommendedName>
</protein>
<gene>
    <name evidence="1" type="ORF">NMK_1347</name>
</gene>
<reference evidence="1 2" key="1">
    <citation type="journal article" date="2018" name="Environ. Microbiol.">
        <title>Isolation and genomic characterization of Novimethylophilus kurashikiensis gen. nov. sp. nov., a new lanthanide-dependent methylotrophic species of Methylophilaceae.</title>
        <authorList>
            <person name="Lv H."/>
            <person name="Sahin N."/>
            <person name="Tani A."/>
        </authorList>
    </citation>
    <scope>NUCLEOTIDE SEQUENCE [LARGE SCALE GENOMIC DNA]</scope>
    <source>
        <strain evidence="1 2">La2-4</strain>
    </source>
</reference>
<dbReference type="InterPro" id="IPR029016">
    <property type="entry name" value="GAF-like_dom_sf"/>
</dbReference>